<reference evidence="1 2" key="1">
    <citation type="submission" date="2020-08" db="EMBL/GenBank/DDBJ databases">
        <title>Genomic Encyclopedia of Type Strains, Phase IV (KMG-IV): sequencing the most valuable type-strain genomes for metagenomic binning, comparative biology and taxonomic classification.</title>
        <authorList>
            <person name="Goeker M."/>
        </authorList>
    </citation>
    <scope>NUCLEOTIDE SEQUENCE [LARGE SCALE GENOMIC DNA]</scope>
    <source>
        <strain evidence="1 2">DSM 102235</strain>
    </source>
</reference>
<organism evidence="1 2">
    <name type="scientific">Sagittula marina</name>
    <dbReference type="NCBI Taxonomy" id="943940"/>
    <lineage>
        <taxon>Bacteria</taxon>
        <taxon>Pseudomonadati</taxon>
        <taxon>Pseudomonadota</taxon>
        <taxon>Alphaproteobacteria</taxon>
        <taxon>Rhodobacterales</taxon>
        <taxon>Roseobacteraceae</taxon>
        <taxon>Sagittula</taxon>
    </lineage>
</organism>
<protein>
    <submittedName>
        <fullName evidence="1">Uncharacterized protein</fullName>
    </submittedName>
</protein>
<dbReference type="AlphaFoldDB" id="A0A7W6DTS5"/>
<dbReference type="EMBL" id="JACIEJ010000007">
    <property type="protein sequence ID" value="MBB3986550.1"/>
    <property type="molecule type" value="Genomic_DNA"/>
</dbReference>
<keyword evidence="2" id="KW-1185">Reference proteome</keyword>
<comment type="caution">
    <text evidence="1">The sequence shown here is derived from an EMBL/GenBank/DDBJ whole genome shotgun (WGS) entry which is preliminary data.</text>
</comment>
<proteinExistence type="predicted"/>
<accession>A0A7W6DTS5</accession>
<gene>
    <name evidence="1" type="ORF">GGQ68_002893</name>
</gene>
<evidence type="ECO:0000313" key="1">
    <source>
        <dbReference type="EMBL" id="MBB3986550.1"/>
    </source>
</evidence>
<dbReference type="Proteomes" id="UP000541426">
    <property type="component" value="Unassembled WGS sequence"/>
</dbReference>
<name>A0A7W6DTS5_9RHOB</name>
<sequence length="32" mass="3487">MIKDALQASDGFEVHAIGDTTSLVPRSALMRR</sequence>
<evidence type="ECO:0000313" key="2">
    <source>
        <dbReference type="Proteomes" id="UP000541426"/>
    </source>
</evidence>